<dbReference type="Gene3D" id="3.40.50.200">
    <property type="entry name" value="Peptidase S8/S53 domain"/>
    <property type="match status" value="1"/>
</dbReference>
<dbReference type="PROSITE" id="PS00136">
    <property type="entry name" value="SUBTILASE_ASP"/>
    <property type="match status" value="1"/>
</dbReference>
<feature type="active site" description="Charge relay system" evidence="6">
    <location>
        <position position="322"/>
    </location>
</feature>
<sequence length="584" mass="62744">MRGFILFSLLSVATTDANIGQDNLAPLFKSKDSVPDSYIVKFKDGISSTSFDSTLASFTYISHYVYDAVFKGFSATLDSVAIRNLRRHPDVEFIEQDATFTINGFVEQKNAPWNLARISHRQRGSTSYIYDDSAGEGTCSYIIDTGIEATHPQFGGRAQNIKSFVNTATDGNGHGTHLAGIIGSAIYGVAKKTKLYGVKCLDDQGSGTTSNVIAAMDFVAKDAKTRGCPKGAMANMSLGGGYSAAVNKAAASLVASGVFVSVAAGGSGTDAKNTSPASEPTVCTVGASTEKDERASYSNYGPVVDIFAPGVSILSTWLNGASLPLSPNVTSSSPRHHLCPNKHSHPPNSQFALKLTSSGQAPDISTSTTMAVPPKFAGHKLEFAPSASTSSAPHSKHTFELYVDYCCPFSAKLFRTLSNDVIPAIRDNKSWASNLTLIFRQQVQPWHPSSTLMHEAGLAVLRLAPDKFWAFSSQLFEEQRDFFDANVVGETRNATYKRLAKIAGKVGVDEAQVYRLLEISDKPAENGSLNSGNQVTNDLKVVTKMNRLVGVHVTPTVVFDGVVQDTSSGWTLDQWKEWLSKNVV</sequence>
<dbReference type="GO" id="GO:0006508">
    <property type="term" value="P:proteolysis"/>
    <property type="evidence" value="ECO:0007669"/>
    <property type="project" value="UniProtKB-KW"/>
</dbReference>
<organism evidence="10 11">
    <name type="scientific">Metarhizium humberi</name>
    <dbReference type="NCBI Taxonomy" id="2596975"/>
    <lineage>
        <taxon>Eukaryota</taxon>
        <taxon>Fungi</taxon>
        <taxon>Dikarya</taxon>
        <taxon>Ascomycota</taxon>
        <taxon>Pezizomycotina</taxon>
        <taxon>Sordariomycetes</taxon>
        <taxon>Hypocreomycetidae</taxon>
        <taxon>Hypocreales</taxon>
        <taxon>Clavicipitaceae</taxon>
        <taxon>Metarhizium</taxon>
    </lineage>
</organism>
<keyword evidence="2 6" id="KW-0645">Protease</keyword>
<evidence type="ECO:0000256" key="5">
    <source>
        <dbReference type="ARBA" id="ARBA00022825"/>
    </source>
</evidence>
<dbReference type="SUPFAM" id="SSF52743">
    <property type="entry name" value="Subtilisin-like"/>
    <property type="match status" value="1"/>
</dbReference>
<evidence type="ECO:0000313" key="10">
    <source>
        <dbReference type="EMBL" id="KAH0593939.1"/>
    </source>
</evidence>
<dbReference type="SUPFAM" id="SSF52833">
    <property type="entry name" value="Thioredoxin-like"/>
    <property type="match status" value="1"/>
</dbReference>
<dbReference type="EMBL" id="JACEFI010000018">
    <property type="protein sequence ID" value="KAH0593939.1"/>
    <property type="molecule type" value="Genomic_DNA"/>
</dbReference>
<evidence type="ECO:0000256" key="7">
    <source>
        <dbReference type="SAM" id="SignalP"/>
    </source>
</evidence>
<dbReference type="Pfam" id="PF05922">
    <property type="entry name" value="Inhibitor_I9"/>
    <property type="match status" value="1"/>
</dbReference>
<evidence type="ECO:0000256" key="1">
    <source>
        <dbReference type="ARBA" id="ARBA00011073"/>
    </source>
</evidence>
<dbReference type="InterPro" id="IPR000209">
    <property type="entry name" value="Peptidase_S8/S53_dom"/>
</dbReference>
<dbReference type="SUPFAM" id="SSF54897">
    <property type="entry name" value="Protease propeptides/inhibitors"/>
    <property type="match status" value="1"/>
</dbReference>
<proteinExistence type="inferred from homology"/>
<name>A0A9P8S4A6_9HYPO</name>
<dbReference type="InterPro" id="IPR034193">
    <property type="entry name" value="PCSK9_ProteinaseK-like"/>
</dbReference>
<evidence type="ECO:0000256" key="4">
    <source>
        <dbReference type="ARBA" id="ARBA00022801"/>
    </source>
</evidence>
<evidence type="ECO:0000256" key="3">
    <source>
        <dbReference type="ARBA" id="ARBA00022729"/>
    </source>
</evidence>
<feature type="active site" description="Charge relay system" evidence="6">
    <location>
        <position position="144"/>
    </location>
</feature>
<dbReference type="PROSITE" id="PS51892">
    <property type="entry name" value="SUBTILASE"/>
    <property type="match status" value="1"/>
</dbReference>
<dbReference type="Gene3D" id="3.40.30.10">
    <property type="entry name" value="Glutaredoxin"/>
    <property type="match status" value="1"/>
</dbReference>
<evidence type="ECO:0000259" key="9">
    <source>
        <dbReference type="Pfam" id="PF05922"/>
    </source>
</evidence>
<evidence type="ECO:0000313" key="11">
    <source>
        <dbReference type="Proteomes" id="UP000764110"/>
    </source>
</evidence>
<dbReference type="GO" id="GO:0004252">
    <property type="term" value="F:serine-type endopeptidase activity"/>
    <property type="evidence" value="ECO:0007669"/>
    <property type="project" value="UniProtKB-UniRule"/>
</dbReference>
<dbReference type="InterPro" id="IPR050131">
    <property type="entry name" value="Peptidase_S8_subtilisin-like"/>
</dbReference>
<feature type="signal peptide" evidence="7">
    <location>
        <begin position="1"/>
        <end position="17"/>
    </location>
</feature>
<dbReference type="Pfam" id="PF00082">
    <property type="entry name" value="Peptidase_S8"/>
    <property type="match status" value="1"/>
</dbReference>
<dbReference type="InterPro" id="IPR036249">
    <property type="entry name" value="Thioredoxin-like_sf"/>
</dbReference>
<protein>
    <submittedName>
        <fullName evidence="10">Uncharacterized protein</fullName>
    </submittedName>
</protein>
<dbReference type="Gene3D" id="3.30.70.80">
    <property type="entry name" value="Peptidase S8 propeptide/proteinase inhibitor I9"/>
    <property type="match status" value="1"/>
</dbReference>
<evidence type="ECO:0000259" key="8">
    <source>
        <dbReference type="Pfam" id="PF00082"/>
    </source>
</evidence>
<accession>A0A9P8S4A6</accession>
<comment type="caution">
    <text evidence="10">The sequence shown here is derived from an EMBL/GenBank/DDBJ whole genome shotgun (WGS) entry which is preliminary data.</text>
</comment>
<feature type="domain" description="Inhibitor I9" evidence="9">
    <location>
        <begin position="37"/>
        <end position="101"/>
    </location>
</feature>
<feature type="active site" description="Charge relay system" evidence="6">
    <location>
        <position position="174"/>
    </location>
</feature>
<dbReference type="PANTHER" id="PTHR43806:SF58">
    <property type="entry name" value="ALKALINE PROTEASE 1-RELATED"/>
    <property type="match status" value="1"/>
</dbReference>
<dbReference type="PRINTS" id="PR00723">
    <property type="entry name" value="SUBTILISIN"/>
</dbReference>
<reference evidence="10 11" key="1">
    <citation type="submission" date="2020-07" db="EMBL/GenBank/DDBJ databases">
        <title>Metarhizium humberi genome.</title>
        <authorList>
            <person name="Lysoe E."/>
        </authorList>
    </citation>
    <scope>NUCLEOTIDE SEQUENCE [LARGE SCALE GENOMIC DNA]</scope>
    <source>
        <strain evidence="10 11">ESALQ1638</strain>
    </source>
</reference>
<evidence type="ECO:0000256" key="6">
    <source>
        <dbReference type="PROSITE-ProRule" id="PRU01240"/>
    </source>
</evidence>
<dbReference type="InterPro" id="IPR036852">
    <property type="entry name" value="Peptidase_S8/S53_dom_sf"/>
</dbReference>
<dbReference type="Proteomes" id="UP000764110">
    <property type="component" value="Unassembled WGS sequence"/>
</dbReference>
<keyword evidence="5 6" id="KW-0720">Serine protease</keyword>
<keyword evidence="4 6" id="KW-0378">Hydrolase</keyword>
<dbReference type="InterPro" id="IPR010259">
    <property type="entry name" value="S8pro/Inhibitor_I9"/>
</dbReference>
<evidence type="ECO:0000256" key="2">
    <source>
        <dbReference type="ARBA" id="ARBA00022670"/>
    </source>
</evidence>
<gene>
    <name evidence="10" type="ORF">MHUMG1_08262</name>
</gene>
<dbReference type="InterPro" id="IPR023827">
    <property type="entry name" value="Peptidase_S8_Asp-AS"/>
</dbReference>
<dbReference type="InterPro" id="IPR015500">
    <property type="entry name" value="Peptidase_S8_subtilisin-rel"/>
</dbReference>
<comment type="similarity">
    <text evidence="1 6">Belongs to the peptidase S8 family.</text>
</comment>
<keyword evidence="3 7" id="KW-0732">Signal</keyword>
<dbReference type="FunFam" id="3.40.50.200:FF:000014">
    <property type="entry name" value="Proteinase K"/>
    <property type="match status" value="1"/>
</dbReference>
<dbReference type="PANTHER" id="PTHR43806">
    <property type="entry name" value="PEPTIDASE S8"/>
    <property type="match status" value="1"/>
</dbReference>
<dbReference type="AlphaFoldDB" id="A0A9P8S4A6"/>
<dbReference type="InterPro" id="IPR037045">
    <property type="entry name" value="S8pro/Inhibitor_I9_sf"/>
</dbReference>
<dbReference type="GO" id="GO:0005576">
    <property type="term" value="C:extracellular region"/>
    <property type="evidence" value="ECO:0007669"/>
    <property type="project" value="UniProtKB-ARBA"/>
</dbReference>
<feature type="domain" description="Peptidase S8/S53" evidence="8">
    <location>
        <begin position="142"/>
        <end position="364"/>
    </location>
</feature>
<feature type="chain" id="PRO_5040481668" evidence="7">
    <location>
        <begin position="18"/>
        <end position="584"/>
    </location>
</feature>
<dbReference type="CDD" id="cd04077">
    <property type="entry name" value="Peptidases_S8_PCSK9_ProteinaseK_like"/>
    <property type="match status" value="1"/>
</dbReference>
<keyword evidence="11" id="KW-1185">Reference proteome</keyword>